<dbReference type="GO" id="GO:0007155">
    <property type="term" value="P:cell adhesion"/>
    <property type="evidence" value="ECO:0007669"/>
    <property type="project" value="InterPro"/>
</dbReference>
<protein>
    <recommendedName>
        <fullName evidence="5">Flagellar hook-associated protein 2</fullName>
        <shortName evidence="5">HAP2</shortName>
    </recommendedName>
    <alternativeName>
        <fullName evidence="5">Flagellar cap protein</fullName>
    </alternativeName>
</protein>
<dbReference type="Pfam" id="PF02465">
    <property type="entry name" value="FliD_N"/>
    <property type="match status" value="1"/>
</dbReference>
<dbReference type="HOGENOM" id="CLU_015182_0_2_9"/>
<dbReference type="eggNOG" id="COG1345">
    <property type="taxonomic scope" value="Bacteria"/>
</dbReference>
<keyword evidence="8" id="KW-0969">Cilium</keyword>
<dbReference type="PATRIC" id="fig|1408254.3.peg.1283"/>
<dbReference type="STRING" id="1408254.T458_06425"/>
<dbReference type="InterPro" id="IPR003481">
    <property type="entry name" value="FliD_N"/>
</dbReference>
<dbReference type="PANTHER" id="PTHR30288:SF0">
    <property type="entry name" value="FLAGELLAR HOOK-ASSOCIATED PROTEIN 2"/>
    <property type="match status" value="1"/>
</dbReference>
<organism evidence="8 9">
    <name type="scientific">Brevibacillus panacihumi W25</name>
    <dbReference type="NCBI Taxonomy" id="1408254"/>
    <lineage>
        <taxon>Bacteria</taxon>
        <taxon>Bacillati</taxon>
        <taxon>Bacillota</taxon>
        <taxon>Bacilli</taxon>
        <taxon>Bacillales</taxon>
        <taxon>Paenibacillaceae</taxon>
        <taxon>Brevibacillus</taxon>
    </lineage>
</organism>
<dbReference type="Pfam" id="PF07196">
    <property type="entry name" value="Flagellin_IN"/>
    <property type="match status" value="1"/>
</dbReference>
<keyword evidence="9" id="KW-1185">Reference proteome</keyword>
<evidence type="ECO:0000256" key="4">
    <source>
        <dbReference type="ARBA" id="ARBA00023143"/>
    </source>
</evidence>
<dbReference type="RefSeq" id="WP_023555318.1">
    <property type="nucleotide sequence ID" value="NZ_KI629787.1"/>
</dbReference>
<dbReference type="GO" id="GO:0009424">
    <property type="term" value="C:bacterial-type flagellum hook"/>
    <property type="evidence" value="ECO:0007669"/>
    <property type="project" value="UniProtKB-UniRule"/>
</dbReference>
<dbReference type="InterPro" id="IPR010810">
    <property type="entry name" value="Flagellin_hook_IN_motif"/>
</dbReference>
<comment type="function">
    <text evidence="5">Required for morphogenesis and for the elongation of the flagellar filament by facilitating polymerization of the flagellin monomers at the tip of growing filament. Forms a capping structure, which prevents flagellin subunits (transported through the central channel of the flagellum) from leaking out without polymerization at the distal end.</text>
</comment>
<reference evidence="8 9" key="1">
    <citation type="journal article" date="2014" name="Genome Announc.">
        <title>Draft Genome Sequence of Brevibacillus panacihumi Strain W25, a Halotolerant Hydrocarbon-Degrading Bacterium.</title>
        <authorList>
            <person name="Wang X."/>
            <person name="Jin D."/>
            <person name="Zhou L."/>
            <person name="Wu L."/>
            <person name="An W."/>
            <person name="Chen Y."/>
            <person name="Zhao L."/>
        </authorList>
    </citation>
    <scope>NUCLEOTIDE SEQUENCE [LARGE SCALE GENOMIC DNA]</scope>
    <source>
        <strain evidence="8 9">W25</strain>
    </source>
</reference>
<dbReference type="Pfam" id="PF07195">
    <property type="entry name" value="FliD_C"/>
    <property type="match status" value="1"/>
</dbReference>
<feature type="domain" description="Flagellar hook-associated protein 2 C-terminal" evidence="7">
    <location>
        <begin position="223"/>
        <end position="496"/>
    </location>
</feature>
<dbReference type="PANTHER" id="PTHR30288">
    <property type="entry name" value="FLAGELLAR CAP/ASSEMBLY PROTEIN FLID"/>
    <property type="match status" value="1"/>
</dbReference>
<evidence type="ECO:0000256" key="5">
    <source>
        <dbReference type="RuleBase" id="RU362066"/>
    </source>
</evidence>
<dbReference type="GO" id="GO:0071973">
    <property type="term" value="P:bacterial-type flagellum-dependent cell motility"/>
    <property type="evidence" value="ECO:0007669"/>
    <property type="project" value="TreeGrafter"/>
</dbReference>
<dbReference type="InterPro" id="IPR010809">
    <property type="entry name" value="FliD_C"/>
</dbReference>
<evidence type="ECO:0000313" key="9">
    <source>
        <dbReference type="Proteomes" id="UP000017973"/>
    </source>
</evidence>
<dbReference type="GO" id="GO:0005576">
    <property type="term" value="C:extracellular region"/>
    <property type="evidence" value="ECO:0007669"/>
    <property type="project" value="UniProtKB-SubCell"/>
</dbReference>
<keyword evidence="4 5" id="KW-0975">Bacterial flagellum</keyword>
<keyword evidence="8" id="KW-0966">Cell projection</keyword>
<comment type="caution">
    <text evidence="8">The sequence shown here is derived from an EMBL/GenBank/DDBJ whole genome shotgun (WGS) entry which is preliminary data.</text>
</comment>
<keyword evidence="8" id="KW-0282">Flagellum</keyword>
<dbReference type="GO" id="GO:0009421">
    <property type="term" value="C:bacterial-type flagellum filament cap"/>
    <property type="evidence" value="ECO:0007669"/>
    <property type="project" value="InterPro"/>
</dbReference>
<evidence type="ECO:0000256" key="2">
    <source>
        <dbReference type="ARBA" id="ARBA00011255"/>
    </source>
</evidence>
<feature type="domain" description="Flagellar hook-associated protein 2 N-terminal" evidence="6">
    <location>
        <begin position="11"/>
        <end position="107"/>
    </location>
</feature>
<dbReference type="EMBL" id="AYJU01000003">
    <property type="protein sequence ID" value="EST55412.1"/>
    <property type="molecule type" value="Genomic_DNA"/>
</dbReference>
<evidence type="ECO:0000259" key="6">
    <source>
        <dbReference type="Pfam" id="PF02465"/>
    </source>
</evidence>
<gene>
    <name evidence="8" type="ORF">T458_06425</name>
</gene>
<accession>V6MAW6</accession>
<proteinExistence type="inferred from homology"/>
<comment type="subunit">
    <text evidence="2 5">Homopentamer.</text>
</comment>
<comment type="subcellular location">
    <subcellularLocation>
        <location evidence="5">Secreted</location>
    </subcellularLocation>
    <subcellularLocation>
        <location evidence="5">Bacterial flagellum</location>
    </subcellularLocation>
</comment>
<dbReference type="AlphaFoldDB" id="V6MAW6"/>
<name>V6MAW6_9BACL</name>
<dbReference type="InterPro" id="IPR040026">
    <property type="entry name" value="FliD"/>
</dbReference>
<evidence type="ECO:0000259" key="7">
    <source>
        <dbReference type="Pfam" id="PF07195"/>
    </source>
</evidence>
<dbReference type="Proteomes" id="UP000017973">
    <property type="component" value="Unassembled WGS sequence"/>
</dbReference>
<evidence type="ECO:0000256" key="3">
    <source>
        <dbReference type="ARBA" id="ARBA00023054"/>
    </source>
</evidence>
<comment type="similarity">
    <text evidence="1 5">Belongs to the FliD family.</text>
</comment>
<evidence type="ECO:0000313" key="8">
    <source>
        <dbReference type="EMBL" id="EST55412.1"/>
    </source>
</evidence>
<evidence type="ECO:0000256" key="1">
    <source>
        <dbReference type="ARBA" id="ARBA00009764"/>
    </source>
</evidence>
<dbReference type="OrthoDB" id="9776025at2"/>
<keyword evidence="3" id="KW-0175">Coiled coil</keyword>
<sequence length="507" mass="56436">MAINRVTGIATGLDTETMVKDLMKAERKPLDILMRKKQLDEWKRDDYRELNLLIAAFRDSTMRDMKLQSTYLKKIVNSSNDAIVNAKQKGNPNMHTYVIEDVKLAKAGTPQSKTFNTGVSDPNTPMGNKFDLKIKGHTGVEKTISVTSSDSMNSVIAQINRASSETGVVASYNATDKKMVFTATKMGETTIDINVIVPADGTQTIGLDITPNEVKGKDVTPGQVKINGTVLQIPSNNFTYDGIEFNFKQETVAGQTYTISTAPDEEAIFNSITKFVEDYNTLIDKLNSKISQARYKDYQPLSDEEKAAMDDKVIEKWEEKAKSGLLRRDPMITDALTQLRGAIYNPVSGVNQKFDILSEIGISTTRAGSEGAATNYLDNGKLFIDETKLRKAISENGNDVMELFTKSSSSTDPKTKFGDSGIAQRLYDTLGEITSKITKKAGSAGMGEESEYFTMGKNMQSLNDQIERWERRLQDIENRYWRKFTSLENVMNKMNSQSAWLSQQLGG</sequence>
<keyword evidence="5" id="KW-0964">Secreted</keyword>
<dbReference type="Gene3D" id="3.30.70.2120">
    <property type="match status" value="1"/>
</dbReference>